<feature type="region of interest" description="Disordered" evidence="10">
    <location>
        <begin position="345"/>
        <end position="376"/>
    </location>
</feature>
<feature type="domain" description="Helicase C-terminal" evidence="13">
    <location>
        <begin position="413"/>
        <end position="585"/>
    </location>
</feature>
<evidence type="ECO:0000256" key="9">
    <source>
        <dbReference type="SAM" id="Coils"/>
    </source>
</evidence>
<keyword evidence="11" id="KW-0732">Signal</keyword>
<dbReference type="Proteomes" id="UP000077684">
    <property type="component" value="Unassembled WGS sequence"/>
</dbReference>
<dbReference type="GO" id="GO:0003723">
    <property type="term" value="F:RNA binding"/>
    <property type="evidence" value="ECO:0007669"/>
    <property type="project" value="InterPro"/>
</dbReference>
<evidence type="ECO:0008006" key="16">
    <source>
        <dbReference type="Google" id="ProtNLM"/>
    </source>
</evidence>
<evidence type="ECO:0000256" key="7">
    <source>
        <dbReference type="ARBA" id="ARBA00022840"/>
    </source>
</evidence>
<dbReference type="PROSITE" id="PS51194">
    <property type="entry name" value="HELICASE_CTER"/>
    <property type="match status" value="1"/>
</dbReference>
<proteinExistence type="inferred from homology"/>
<evidence type="ECO:0000259" key="13">
    <source>
        <dbReference type="PROSITE" id="PS51194"/>
    </source>
</evidence>
<dbReference type="FunFam" id="3.40.50.300:FF:000141">
    <property type="entry name" value="ATP-dependent RNA helicase DOB1"/>
    <property type="match status" value="1"/>
</dbReference>
<sequence>MLFFKTTFLSFFALLVFAMSMAARAEDRYTSDERAYVEPIGPLMRSGVILLTPIVTDSVVETIEREITTIATEGVASSSSADSKAGDSSVPAGTVLKISHSLRHQVALPPNSAYNYIPIEQHVPAEPPARVYPFTLDPFQRRSIDSIERGESVLVSAHTSAGKTVVAEYAIAKALSERQRVVYTSPIKALSNQKYRELQADFKDVGLMTGDVTINPSASCLVMTTEILRSMLYRGSEIMREVAWVIFDEIHYMRDAERGVVWEETIILLPRKVRYVFLSATIPNAMQFAEWIAALHDQPCHVVYTDFRPTPLQHYFFPTGSDGIHLIVDERGTFREDNFQKAMGALASSRGEDPASTTSGAGQKGGKKGQTRKGGKKEDSDIYKIIKMIMMKNYNPVIVFSFSKRECEALALQMSKLEFNMEEEKGMVEMVFKNAIGALSAEDQALPQIESILPLLKRGIGIHHGGLLPILKEVIEILFQEGLIKVLFATETFSIGLNMPAKTVVFTAVQKWDGQARRNLTSGEFIQMSGRAGRRGLDERGIVIMMFDEKLEPPDAKAMVKGEADRLDSAFHLGYNMILNLMRVEGISPEYMLERSFFTFQSRASIPGLEEELQAAEQARDAISVEREDDVAQYYNLRQQAEKLKEDYVSIITNPHYSLPFLQTGRIIRVQHGELDFGWGVAVSFRKKVPAKGQTLDESEPAQRHYIVDCLLLCDESSVDPVKGSKDNNAEALSTGGVKPCPPKTMGKVLLLPILLSTVREFSGIKLHLPTDLRNRDSLETVRRHLVEIKKRFPKGLPQLEPVKDMKITSDEFKTTVQKVALVEKHLSESSIAKSEDLPALYEAYSQKMDADKACQELKAKIEAVQNVIQLDELKCRKRVLRRLGFTTADDVVEKKGRVACEISSGDELLLTEMMFNGVFNELTAEHCAALLSCFVFNEKSDAKVRLREELQQPLRTMQEMARRIAKVSIESRLPVNEDEYVQSFRVELMEAVLMWCRGQKFVDICKTSDVFEGSIIRAFRRLSELIRQMVAAAKAIGNLELEGKFESSLALLEREASIIFSPSLYL</sequence>
<feature type="domain" description="Helicase ATP-binding" evidence="12">
    <location>
        <begin position="144"/>
        <end position="300"/>
    </location>
</feature>
<dbReference type="Pfam" id="PF13234">
    <property type="entry name" value="MTR4_beta-barrel"/>
    <property type="match status" value="1"/>
</dbReference>
<dbReference type="InterPro" id="IPR027417">
    <property type="entry name" value="P-loop_NTPase"/>
</dbReference>
<reference evidence="14" key="2">
    <citation type="journal article" date="2019" name="IMA Fungus">
        <title>Genome sequencing and comparison of five Tilletia species to identify candidate genes for the detection of regulated species infecting wheat.</title>
        <authorList>
            <person name="Nguyen H.D.T."/>
            <person name="Sultana T."/>
            <person name="Kesanakurti P."/>
            <person name="Hambleton S."/>
        </authorList>
    </citation>
    <scope>NUCLEOTIDE SEQUENCE</scope>
    <source>
        <strain evidence="14">DAOMC 236426</strain>
    </source>
</reference>
<feature type="signal peptide" evidence="11">
    <location>
        <begin position="1"/>
        <end position="25"/>
    </location>
</feature>
<dbReference type="AlphaFoldDB" id="A0A8X7MVF1"/>
<dbReference type="GO" id="GO:0006401">
    <property type="term" value="P:RNA catabolic process"/>
    <property type="evidence" value="ECO:0007669"/>
    <property type="project" value="InterPro"/>
</dbReference>
<dbReference type="FunFam" id="2.40.30.300:FF:000001">
    <property type="entry name" value="Mtr4 exosome RNA helicase"/>
    <property type="match status" value="1"/>
</dbReference>
<dbReference type="InterPro" id="IPR001650">
    <property type="entry name" value="Helicase_C-like"/>
</dbReference>
<comment type="similarity">
    <text evidence="2">Belongs to the helicase family. SKI2 subfamily.</text>
</comment>
<dbReference type="InterPro" id="IPR011545">
    <property type="entry name" value="DEAD/DEAH_box_helicase_dom"/>
</dbReference>
<dbReference type="GO" id="GO:0003724">
    <property type="term" value="F:RNA helicase activity"/>
    <property type="evidence" value="ECO:0007669"/>
    <property type="project" value="InterPro"/>
</dbReference>
<keyword evidence="8" id="KW-0539">Nucleus</keyword>
<accession>A0A8X7MVF1</accession>
<dbReference type="InterPro" id="IPR012961">
    <property type="entry name" value="Ski2/MTR4_C"/>
</dbReference>
<evidence type="ECO:0000256" key="6">
    <source>
        <dbReference type="ARBA" id="ARBA00022806"/>
    </source>
</evidence>
<dbReference type="PROSITE" id="PS51192">
    <property type="entry name" value="HELICASE_ATP_BIND_1"/>
    <property type="match status" value="1"/>
</dbReference>
<dbReference type="InterPro" id="IPR025696">
    <property type="entry name" value="Beta-barrel_MTR4"/>
</dbReference>
<comment type="subcellular location">
    <subcellularLocation>
        <location evidence="1">Nucleus</location>
    </subcellularLocation>
</comment>
<dbReference type="Pfam" id="PF00271">
    <property type="entry name" value="Helicase_C"/>
    <property type="match status" value="1"/>
</dbReference>
<feature type="compositionally biased region" description="Basic residues" evidence="10">
    <location>
        <begin position="365"/>
        <end position="375"/>
    </location>
</feature>
<evidence type="ECO:0000256" key="8">
    <source>
        <dbReference type="ARBA" id="ARBA00023242"/>
    </source>
</evidence>
<dbReference type="GO" id="GO:0000460">
    <property type="term" value="P:maturation of 5.8S rRNA"/>
    <property type="evidence" value="ECO:0007669"/>
    <property type="project" value="TreeGrafter"/>
</dbReference>
<keyword evidence="5" id="KW-0378">Hydrolase</keyword>
<dbReference type="InterPro" id="IPR014001">
    <property type="entry name" value="Helicase_ATP-bd"/>
</dbReference>
<dbReference type="InterPro" id="IPR016438">
    <property type="entry name" value="SKI2-like"/>
</dbReference>
<dbReference type="SMART" id="SM01142">
    <property type="entry name" value="DSHCT"/>
    <property type="match status" value="1"/>
</dbReference>
<evidence type="ECO:0000256" key="4">
    <source>
        <dbReference type="ARBA" id="ARBA00022741"/>
    </source>
</evidence>
<dbReference type="CDD" id="cd18024">
    <property type="entry name" value="DEXHc_Mtr4-like"/>
    <property type="match status" value="1"/>
</dbReference>
<dbReference type="SMART" id="SM00487">
    <property type="entry name" value="DEXDc"/>
    <property type="match status" value="1"/>
</dbReference>
<dbReference type="InterPro" id="IPR048392">
    <property type="entry name" value="MTR4-like_stalk"/>
</dbReference>
<evidence type="ECO:0000259" key="12">
    <source>
        <dbReference type="PROSITE" id="PS51192"/>
    </source>
</evidence>
<dbReference type="GO" id="GO:0016787">
    <property type="term" value="F:hydrolase activity"/>
    <property type="evidence" value="ECO:0007669"/>
    <property type="project" value="UniProtKB-KW"/>
</dbReference>
<dbReference type="Gene3D" id="1.20.1500.20">
    <property type="match status" value="1"/>
</dbReference>
<dbReference type="CDD" id="cd18795">
    <property type="entry name" value="SF2_C_Ski2"/>
    <property type="match status" value="1"/>
</dbReference>
<dbReference type="PANTHER" id="PTHR12131:SF7">
    <property type="entry name" value="EXOSOME RNA HELICASE MTR4"/>
    <property type="match status" value="1"/>
</dbReference>
<keyword evidence="7" id="KW-0067">ATP-binding</keyword>
<keyword evidence="3" id="KW-0698">rRNA processing</keyword>
<dbReference type="PANTHER" id="PTHR12131">
    <property type="entry name" value="ATP-DEPENDENT RNA AND DNA HELICASE"/>
    <property type="match status" value="1"/>
</dbReference>
<dbReference type="Gene3D" id="2.40.30.300">
    <property type="match status" value="1"/>
</dbReference>
<keyword evidence="15" id="KW-1185">Reference proteome</keyword>
<evidence type="ECO:0000256" key="10">
    <source>
        <dbReference type="SAM" id="MobiDB-lite"/>
    </source>
</evidence>
<keyword evidence="4" id="KW-0547">Nucleotide-binding</keyword>
<dbReference type="GO" id="GO:0005524">
    <property type="term" value="F:ATP binding"/>
    <property type="evidence" value="ECO:0007669"/>
    <property type="project" value="UniProtKB-KW"/>
</dbReference>
<evidence type="ECO:0000313" key="15">
    <source>
        <dbReference type="Proteomes" id="UP000077684"/>
    </source>
</evidence>
<organism evidence="14 15">
    <name type="scientific">Tilletia controversa</name>
    <name type="common">dwarf bunt fungus</name>
    <dbReference type="NCBI Taxonomy" id="13291"/>
    <lineage>
        <taxon>Eukaryota</taxon>
        <taxon>Fungi</taxon>
        <taxon>Dikarya</taxon>
        <taxon>Basidiomycota</taxon>
        <taxon>Ustilaginomycotina</taxon>
        <taxon>Exobasidiomycetes</taxon>
        <taxon>Tilletiales</taxon>
        <taxon>Tilletiaceae</taxon>
        <taxon>Tilletia</taxon>
    </lineage>
</organism>
<dbReference type="SMART" id="SM00490">
    <property type="entry name" value="HELICc"/>
    <property type="match status" value="1"/>
</dbReference>
<name>A0A8X7MVF1_9BASI</name>
<evidence type="ECO:0000313" key="14">
    <source>
        <dbReference type="EMBL" id="KAE8248515.1"/>
    </source>
</evidence>
<keyword evidence="9" id="KW-0175">Coiled coil</keyword>
<gene>
    <name evidence="14" type="ORF">A4X06_0g3660</name>
</gene>
<evidence type="ECO:0000256" key="2">
    <source>
        <dbReference type="ARBA" id="ARBA00010140"/>
    </source>
</evidence>
<protein>
    <recommendedName>
        <fullName evidence="16">ATP-dependent RNA helicase DOB1</fullName>
    </recommendedName>
</protein>
<dbReference type="Gene3D" id="1.10.3380.30">
    <property type="match status" value="1"/>
</dbReference>
<dbReference type="Pfam" id="PF21408">
    <property type="entry name" value="MTR4-like_stalk"/>
    <property type="match status" value="1"/>
</dbReference>
<dbReference type="Gene3D" id="3.40.50.300">
    <property type="entry name" value="P-loop containing nucleotide triphosphate hydrolases"/>
    <property type="match status" value="2"/>
</dbReference>
<evidence type="ECO:0000256" key="5">
    <source>
        <dbReference type="ARBA" id="ARBA00022801"/>
    </source>
</evidence>
<comment type="caution">
    <text evidence="14">The sequence shown here is derived from an EMBL/GenBank/DDBJ whole genome shotgun (WGS) entry which is preliminary data.</text>
</comment>
<dbReference type="GO" id="GO:0031499">
    <property type="term" value="C:TRAMP complex"/>
    <property type="evidence" value="ECO:0007669"/>
    <property type="project" value="UniProtKB-ARBA"/>
</dbReference>
<reference evidence="14" key="1">
    <citation type="submission" date="2016-04" db="EMBL/GenBank/DDBJ databases">
        <authorList>
            <person name="Nguyen H.D."/>
            <person name="Samba Siva P."/>
            <person name="Cullis J."/>
            <person name="Levesque C.A."/>
            <person name="Hambleton S."/>
        </authorList>
    </citation>
    <scope>NUCLEOTIDE SEQUENCE</scope>
    <source>
        <strain evidence="14">DAOMC 236426</strain>
    </source>
</reference>
<evidence type="ECO:0000256" key="11">
    <source>
        <dbReference type="SAM" id="SignalP"/>
    </source>
</evidence>
<dbReference type="InterPro" id="IPR050699">
    <property type="entry name" value="RNA-DNA_Helicase"/>
</dbReference>
<dbReference type="EMBL" id="LWDE02000345">
    <property type="protein sequence ID" value="KAE8248515.1"/>
    <property type="molecule type" value="Genomic_DNA"/>
</dbReference>
<dbReference type="FunFam" id="3.40.50.300:FF:000083">
    <property type="entry name" value="ATP-dependent RNA helicase DOB1"/>
    <property type="match status" value="1"/>
</dbReference>
<dbReference type="Pfam" id="PF00270">
    <property type="entry name" value="DEAD"/>
    <property type="match status" value="1"/>
</dbReference>
<feature type="chain" id="PRO_5036480504" description="ATP-dependent RNA helicase DOB1" evidence="11">
    <location>
        <begin position="26"/>
        <end position="1067"/>
    </location>
</feature>
<evidence type="ECO:0000256" key="1">
    <source>
        <dbReference type="ARBA" id="ARBA00004123"/>
    </source>
</evidence>
<dbReference type="SUPFAM" id="SSF52540">
    <property type="entry name" value="P-loop containing nucleoside triphosphate hydrolases"/>
    <property type="match status" value="1"/>
</dbReference>
<dbReference type="PIRSF" id="PIRSF005198">
    <property type="entry name" value="Antiviral_helicase_SKI2"/>
    <property type="match status" value="1"/>
</dbReference>
<feature type="coiled-coil region" evidence="9">
    <location>
        <begin position="848"/>
        <end position="875"/>
    </location>
</feature>
<keyword evidence="6" id="KW-0347">Helicase</keyword>
<evidence type="ECO:0000256" key="3">
    <source>
        <dbReference type="ARBA" id="ARBA00022552"/>
    </source>
</evidence>
<dbReference type="Pfam" id="PF08148">
    <property type="entry name" value="DSHCT"/>
    <property type="match status" value="1"/>
</dbReference>
<dbReference type="FunFam" id="1.10.3380.30:FF:000002">
    <property type="entry name" value="superkiller viralicidic activity 2-like 2"/>
    <property type="match status" value="1"/>
</dbReference>